<feature type="region of interest" description="Disordered" evidence="1">
    <location>
        <begin position="596"/>
        <end position="618"/>
    </location>
</feature>
<proteinExistence type="predicted"/>
<comment type="caution">
    <text evidence="2">The sequence shown here is derived from an EMBL/GenBank/DDBJ whole genome shotgun (WGS) entry which is preliminary data.</text>
</comment>
<evidence type="ECO:0000313" key="2">
    <source>
        <dbReference type="EMBL" id="CAK9092401.1"/>
    </source>
</evidence>
<dbReference type="Proteomes" id="UP001642464">
    <property type="component" value="Unassembled WGS sequence"/>
</dbReference>
<evidence type="ECO:0000313" key="3">
    <source>
        <dbReference type="Proteomes" id="UP001642464"/>
    </source>
</evidence>
<organism evidence="2 3">
    <name type="scientific">Durusdinium trenchii</name>
    <dbReference type="NCBI Taxonomy" id="1381693"/>
    <lineage>
        <taxon>Eukaryota</taxon>
        <taxon>Sar</taxon>
        <taxon>Alveolata</taxon>
        <taxon>Dinophyceae</taxon>
        <taxon>Suessiales</taxon>
        <taxon>Symbiodiniaceae</taxon>
        <taxon>Durusdinium</taxon>
    </lineage>
</organism>
<dbReference type="EMBL" id="CAXAMM010040309">
    <property type="protein sequence ID" value="CAK9092401.1"/>
    <property type="molecule type" value="Genomic_DNA"/>
</dbReference>
<sequence>MRLHYATNYSDASHLRPYMCAWRADTGCSGFFEPDLALMLMELILSEGFLSDPDLPGCEKVAATQIPQEYLDAEYEWEQATSIARAFTIGKSEAAAVSNLMVNVPEDAAAFLTNSVRSRGMWRYISHDVLGKDLLNRSYTSGVCGLEHWKEELRNTDELVMLMVQRLQSDHDALPSKKAFSFKEALEKLQCCGGFLHFLRQLKLMSPPSDYEEAARSLRLQFASGYMDPDLQHVLANSFPPGDPSAVAAFRRIEKEAKESEAEKNLREADCKSVLLKIEADMAMLKGYFPDETEAALKNAKDLKYAVVSFDATIWPANASQVSNATSVLSQLLAMSSTHMGWVLYPILQSQTTQQAMVKRRHLLDLALLKGQVSLGNSVQVLYTKPTSTAKDSRSLAQPALATFHQTYNDPAWASSEAVKQGKVGPCPLLKIADFQGYDDTSKPGASARAEQKGIECADAMIDGLLDGMQLTDSDRVFWIDLVPNEFAEFSRACAERNWKNARKVLYVGFLNAKQVARATRSLRDYVYKGWDESSAAPAKTRPPDEQESKPPPELQILAFEGGRAVWPRPLLSRFDPGTEEHSMMAAKKAEFDAAFPQSAAETRNPAPGRTSGQPQRAGGLCDFSIDGGLEPLDVQREISLAAVTDADFEAERNGRLGMSESKAGKPAVLIASNLNIWLGNGADEDMTFKCQELFGFGVGAFEEKVANIVCREVDYSS</sequence>
<keyword evidence="3" id="KW-1185">Reference proteome</keyword>
<protein>
    <submittedName>
        <fullName evidence="2">FO synthase subunit 1</fullName>
    </submittedName>
</protein>
<gene>
    <name evidence="2" type="ORF">SCF082_LOCUS43481</name>
</gene>
<feature type="non-terminal residue" evidence="2">
    <location>
        <position position="718"/>
    </location>
</feature>
<reference evidence="2 3" key="1">
    <citation type="submission" date="2024-02" db="EMBL/GenBank/DDBJ databases">
        <authorList>
            <person name="Chen Y."/>
            <person name="Shah S."/>
            <person name="Dougan E. K."/>
            <person name="Thang M."/>
            <person name="Chan C."/>
        </authorList>
    </citation>
    <scope>NUCLEOTIDE SEQUENCE [LARGE SCALE GENOMIC DNA]</scope>
</reference>
<accession>A0ABP0QVX3</accession>
<evidence type="ECO:0000256" key="1">
    <source>
        <dbReference type="SAM" id="MobiDB-lite"/>
    </source>
</evidence>
<name>A0ABP0QVX3_9DINO</name>